<dbReference type="RefSeq" id="YP_010754448.1">
    <property type="nucleotide sequence ID" value="NC_073460.1"/>
</dbReference>
<organism evidence="1 2">
    <name type="scientific">Microbacterium phage Footloose</name>
    <dbReference type="NCBI Taxonomy" id="2836048"/>
    <lineage>
        <taxon>Viruses</taxon>
        <taxon>Duplodnaviria</taxon>
        <taxon>Heunggongvirae</taxon>
        <taxon>Uroviricota</taxon>
        <taxon>Caudoviricetes</taxon>
        <taxon>Footloosevirus</taxon>
        <taxon>Footloosevirus footloose</taxon>
    </lineage>
</organism>
<keyword evidence="2" id="KW-1185">Reference proteome</keyword>
<gene>
    <name evidence="1" type="primary">51</name>
    <name evidence="1" type="ORF">SEA_FOOTLOOSE_51</name>
</gene>
<sequence length="45" mass="4931">MWTWTCTACGALFTRDEKAEAQAAFNEHAMTAHNAKVILSMAGDE</sequence>
<protein>
    <recommendedName>
        <fullName evidence="3">C2H2-type domain-containing protein</fullName>
    </recommendedName>
</protein>
<dbReference type="EMBL" id="MZ150789">
    <property type="protein sequence ID" value="QWY84633.1"/>
    <property type="molecule type" value="Genomic_DNA"/>
</dbReference>
<evidence type="ECO:0008006" key="3">
    <source>
        <dbReference type="Google" id="ProtNLM"/>
    </source>
</evidence>
<name>A0A8F3EAJ9_9CAUD</name>
<dbReference type="GeneID" id="80019039"/>
<evidence type="ECO:0000313" key="2">
    <source>
        <dbReference type="Proteomes" id="UP000693692"/>
    </source>
</evidence>
<accession>A0A8F3EAJ9</accession>
<evidence type="ECO:0000313" key="1">
    <source>
        <dbReference type="EMBL" id="QWY84633.1"/>
    </source>
</evidence>
<proteinExistence type="predicted"/>
<dbReference type="Proteomes" id="UP000693692">
    <property type="component" value="Segment"/>
</dbReference>
<reference evidence="1" key="1">
    <citation type="submission" date="2021-05" db="EMBL/GenBank/DDBJ databases">
        <authorList>
            <person name="Brink J."/>
            <person name="Busse A.L."/>
            <person name="Crowley H.J."/>
            <person name="Hall C.J."/>
            <person name="Hetherington P."/>
            <person name="Hovde T.M."/>
            <person name="Johnson J.A."/>
            <person name="Karch K.E."/>
            <person name="Krueger C.J."/>
            <person name="Lundberg T.J."/>
            <person name="Madla Sanchez I."/>
            <person name="Mathiesen C."/>
            <person name="Moore L.J."/>
            <person name="Nordberg R.J."/>
            <person name="Petersen I.M."/>
            <person name="Piton K.L."/>
            <person name="Rozycki S.T."/>
            <person name="Rutten E."/>
            <person name="Samuelson I.O."/>
            <person name="Sarkilahti S.K."/>
            <person name="Schubert K.A."/>
            <person name="Stamness T.F."/>
            <person name="Tinman A.J."/>
            <person name="Tutterrow P.B."/>
            <person name="Wanzek N.C."/>
            <person name="Wheeler C.D."/>
            <person name="Spring A.M."/>
            <person name="Klyczek K."/>
            <person name="Garlena R.A."/>
            <person name="Russell D.A."/>
            <person name="Pope W.H."/>
            <person name="Jacobs-Sera D."/>
            <person name="Hatfull G.F."/>
        </authorList>
    </citation>
    <scope>NUCLEOTIDE SEQUENCE</scope>
</reference>
<dbReference type="KEGG" id="vg:80019039"/>